<feature type="compositionally biased region" description="Basic and acidic residues" evidence="2">
    <location>
        <begin position="365"/>
        <end position="390"/>
    </location>
</feature>
<comment type="caution">
    <text evidence="3">The sequence shown here is derived from an EMBL/GenBank/DDBJ whole genome shotgun (WGS) entry which is preliminary data.</text>
</comment>
<protein>
    <submittedName>
        <fullName evidence="3">Uncharacterized protein</fullName>
    </submittedName>
</protein>
<evidence type="ECO:0000313" key="4">
    <source>
        <dbReference type="Proteomes" id="UP001162131"/>
    </source>
</evidence>
<sequence length="2142" mass="240085">MGCCNGRTGGAELTPAQELPEEEIVIHQQENDNPFSDKSAQTLTNEFLLQGKSGRLTFTQLEIACRNIGIQVDLLTSSESQFASFSNELLDDNGNFITKKLYLSSLLIGQGSLTEKIKLLSKYFELGGENGSITENNAQKLIEDLIEVAVVISPHLAEGEGKLTEDEIKRFSQELNKNKSGLVKKLAAKIMGSEEHIDTKQFIDKFFKNEDLQQLLTTTGIRSMLRDENARVISVRDEVKSSFDFSKAKKSLQEPYTTKGNPELEEEKIIENTTLDTNRTNNKSSEISLSARSAHFNFESEIVEEQTAGKHEKKSLIENKDSVQPSKLETQRKEENSSLKRDKEAIESKREEEDYKQTSTTQSLEKTDKSKIVIEKHHQKDQEKSEREKEFKIINDTYRNLGERSPRTESEITEKSLTDIKIVDLKLSPILDNYEEEEEEESSNDIKIDYNPKIAAKDNRKTHNVSLEIKAPLLIESQTSDEALNSSDIAKEGRKADTENIEKEKKLSNKDFEKQNISGLSSEGNFKASDEIIIRTGIINEERKVDSEIIEKENSTFIQDFGGQNISAIDSESNLQNNYLKGIEEVQKISVQSSSEAQSAHGFGSKIESKKDDAVIVEEIKEGDKESIKEAQHFANSDLKTELKVHEIKTFDLESNGAQIQNSMDFSIEPKEGDIKHINEDKRLNTEIIENRSIPKQDYLKNVAGEEILAAQSSKDSQNYFTSGSDTGRNVKNEEKMNNESISGTQNISIIASEQNDIKNQQAEDVILRPSNNEAQLISPHSLEVKQSHIAGIEKKDSEDISDPENISQTTIDLRQNIIKNSEEEKNIISGHIKNTNEENVLSDKHNLSTDLELSIKKSLEEEKKDVNEDIAITENNSALKIDDDSQISEEKIIDNKLIVRVKNDSEFNKGLETIRDEIRNIEEEKKADIDEILELQNASSSVADSRRCGIQDIENLEKGSLNLTREEDTKDIDETKKVFGLSSSVDSVKSDFKNIEEGKKDEMEEIHSEVKSTSELSLGIDSDIDIKNIEEEKKDLAKEILGVHNDPAFNASPDPKSKDIRNTEKENQYVGKDSKVRDSSTLRSEIDSKIDYIDIIEEKNKYSIVEGKTNPIEIRESETIEEGKMSVIEEGDTQAIEEVKIDASEEVKTETIQKVENDTSGVKAGFIEKIKTGVYEEGETGDAGEGEKDAIEKLKANAIEEVKIDTIHEAKSDTIERAKTDFIEKVKTNVMEKGENDIIELKTDAIEKLKVSDIEEIKTEVIEEVKIDDTQEVKTGDIDEMEIGAAEEIKKGDIDELKIDATEEVKTGDIDGVKIGAAEVLEEVKIDATEEVKTGDIDKIEIGATKEIKKGDIDEVKIDATEEVKKGDIDEVKIGSNIEVIKSDIDEVKIGANDEVKKSDFDELKTDAIEEGKTRAIEEGKAIAIEEGKTNVIEEIKTEAIEEGKNDTNEEGKTGNNEEGKTKTIEVKKSDIEEAELDSTKEVKKSDNEEAELDFTKEVKEGDIEEGKTNAIEEGKTYTNEEGKTNATEEGKIDINEEGKTNMNEEGKTNAAEEVKIRIIEGENANANEDVNYGVIEEANPNANEDVKMGVTEDSSQILISSGIRQSESESDNKNIKEKEKSEQNPEIHQRDIKNTEEHAKMSLESQNIPKLFPQIEGTDIEGEIIAKEVAETQYALGSKSNNSNLEEKTNIEEISSLRIDENNQETIKQADSKNIEEINIRDKSLDHKTSELDASIESRIANVANLEIEEDNEQAKLTQSIESKHESIKSFEEEGKISIDYRRKEDMEQNLYKKDLEENKVEALGREGQETAVEIQVEPVAISLNPEFQNSKEGTIIGSSAPFLENNPETEAIQKENESSNIINTEKESSNTSYNGISLQLDRNTNSSAVEKDKVPQSEIILKIESEIPVQSTNDESKEYEAKNFKTGSSSAIIKTTDKNTTKPYENSETANKIAPSTIVHEPETKVIQENYLSAEKAFAKDVSVSMMLENTSSIIESPKIVNNFESDMTNQAKLESSPSRGSIGMEEDKERVSLFPYQYLSLTKSEENISEHHQSSMSEAPKNVQEVAKLADSGKPQKEKKPVVIQMNLGPGKVEKFEVRPGDDPVQMAYDFANSHQFNQRERLKLVKTMTELKAKLNY</sequence>
<feature type="compositionally biased region" description="Polar residues" evidence="2">
    <location>
        <begin position="1861"/>
        <end position="1880"/>
    </location>
</feature>
<evidence type="ECO:0000256" key="1">
    <source>
        <dbReference type="SAM" id="Coils"/>
    </source>
</evidence>
<name>A0AAU9JQA7_9CILI</name>
<feature type="compositionally biased region" description="Basic and acidic residues" evidence="2">
    <location>
        <begin position="329"/>
        <end position="356"/>
    </location>
</feature>
<dbReference type="Proteomes" id="UP001162131">
    <property type="component" value="Unassembled WGS sequence"/>
</dbReference>
<feature type="compositionally biased region" description="Polar residues" evidence="2">
    <location>
        <begin position="1594"/>
        <end position="1607"/>
    </location>
</feature>
<feature type="region of interest" description="Disordered" evidence="2">
    <location>
        <begin position="481"/>
        <end position="507"/>
    </location>
</feature>
<feature type="compositionally biased region" description="Basic and acidic residues" evidence="2">
    <location>
        <begin position="1608"/>
        <end position="1643"/>
    </location>
</feature>
<reference evidence="3" key="1">
    <citation type="submission" date="2021-09" db="EMBL/GenBank/DDBJ databases">
        <authorList>
            <consortium name="AG Swart"/>
            <person name="Singh M."/>
            <person name="Singh A."/>
            <person name="Seah K."/>
            <person name="Emmerich C."/>
        </authorList>
    </citation>
    <scope>NUCLEOTIDE SEQUENCE</scope>
    <source>
        <strain evidence="3">ATCC30299</strain>
    </source>
</reference>
<feature type="region of interest" description="Disordered" evidence="2">
    <location>
        <begin position="1440"/>
        <end position="1550"/>
    </location>
</feature>
<feature type="compositionally biased region" description="Basic and acidic residues" evidence="2">
    <location>
        <begin position="307"/>
        <end position="321"/>
    </location>
</feature>
<feature type="compositionally biased region" description="Basic and acidic residues" evidence="2">
    <location>
        <begin position="489"/>
        <end position="507"/>
    </location>
</feature>
<accession>A0AAU9JQA7</accession>
<feature type="region of interest" description="Disordered" evidence="2">
    <location>
        <begin position="305"/>
        <end position="390"/>
    </location>
</feature>
<gene>
    <name evidence="3" type="ORF">BSTOLATCC_MIC45625</name>
</gene>
<feature type="coiled-coil region" evidence="1">
    <location>
        <begin position="912"/>
        <end position="939"/>
    </location>
</feature>
<dbReference type="EMBL" id="CAJZBQ010000045">
    <property type="protein sequence ID" value="CAG9328170.1"/>
    <property type="molecule type" value="Genomic_DNA"/>
</dbReference>
<feature type="region of interest" description="Disordered" evidence="2">
    <location>
        <begin position="1594"/>
        <end position="1649"/>
    </location>
</feature>
<proteinExistence type="predicted"/>
<feature type="region of interest" description="Disordered" evidence="2">
    <location>
        <begin position="1854"/>
        <end position="1880"/>
    </location>
</feature>
<organism evidence="3 4">
    <name type="scientific">Blepharisma stoltei</name>
    <dbReference type="NCBI Taxonomy" id="1481888"/>
    <lineage>
        <taxon>Eukaryota</taxon>
        <taxon>Sar</taxon>
        <taxon>Alveolata</taxon>
        <taxon>Ciliophora</taxon>
        <taxon>Postciliodesmatophora</taxon>
        <taxon>Heterotrichea</taxon>
        <taxon>Heterotrichida</taxon>
        <taxon>Blepharismidae</taxon>
        <taxon>Blepharisma</taxon>
    </lineage>
</organism>
<evidence type="ECO:0000256" key="2">
    <source>
        <dbReference type="SAM" id="MobiDB-lite"/>
    </source>
</evidence>
<keyword evidence="1" id="KW-0175">Coiled coil</keyword>
<keyword evidence="4" id="KW-1185">Reference proteome</keyword>
<evidence type="ECO:0000313" key="3">
    <source>
        <dbReference type="EMBL" id="CAG9328170.1"/>
    </source>
</evidence>
<feature type="region of interest" description="Disordered" evidence="2">
    <location>
        <begin position="2050"/>
        <end position="2084"/>
    </location>
</feature>